<accession>A0A0J7K240</accession>
<dbReference type="Pfam" id="PF24664">
    <property type="entry name" value="Monjiviricetes_fusion"/>
    <property type="match status" value="1"/>
</dbReference>
<reference evidence="1 2" key="1">
    <citation type="submission" date="2015-04" db="EMBL/GenBank/DDBJ databases">
        <title>Lasius niger genome sequencing.</title>
        <authorList>
            <person name="Konorov E.A."/>
            <person name="Nikitin M.A."/>
            <person name="Kirill M.V."/>
            <person name="Chang P."/>
        </authorList>
    </citation>
    <scope>NUCLEOTIDE SEQUENCE [LARGE SCALE GENOMIC DNA]</scope>
    <source>
        <tissue evidence="1">Whole</tissue>
    </source>
</reference>
<keyword evidence="2" id="KW-1185">Reference proteome</keyword>
<name>A0A0J7K240_LASNI</name>
<proteinExistence type="predicted"/>
<organism evidence="1 2">
    <name type="scientific">Lasius niger</name>
    <name type="common">Black garden ant</name>
    <dbReference type="NCBI Taxonomy" id="67767"/>
    <lineage>
        <taxon>Eukaryota</taxon>
        <taxon>Metazoa</taxon>
        <taxon>Ecdysozoa</taxon>
        <taxon>Arthropoda</taxon>
        <taxon>Hexapoda</taxon>
        <taxon>Insecta</taxon>
        <taxon>Pterygota</taxon>
        <taxon>Neoptera</taxon>
        <taxon>Endopterygota</taxon>
        <taxon>Hymenoptera</taxon>
        <taxon>Apocrita</taxon>
        <taxon>Aculeata</taxon>
        <taxon>Formicoidea</taxon>
        <taxon>Formicidae</taxon>
        <taxon>Formicinae</taxon>
        <taxon>Lasius</taxon>
        <taxon>Lasius</taxon>
    </lineage>
</organism>
<protein>
    <submittedName>
        <fullName evidence="1">Uncharacterized protein</fullName>
    </submittedName>
</protein>
<dbReference type="PaxDb" id="67767-A0A0J7K240"/>
<dbReference type="EMBL" id="LBMM01016191">
    <property type="protein sequence ID" value="KMQ84508.1"/>
    <property type="molecule type" value="Genomic_DNA"/>
</dbReference>
<gene>
    <name evidence="1" type="ORF">RF55_17626</name>
</gene>
<sequence>MYVFALSEGICIDLNNGSTYWKSVTTSSCNFYQYDVLYEGPATKITDVTNPSSPVIYSLTAQDIAFALTKTKEQPLYGYTLLLTEHPKLFILEIKKGDTFVNRGIIPVDNLDIFAYMNSKFL</sequence>
<evidence type="ECO:0000313" key="2">
    <source>
        <dbReference type="Proteomes" id="UP000036403"/>
    </source>
</evidence>
<dbReference type="OrthoDB" id="7311776at2759"/>
<dbReference type="AlphaFoldDB" id="A0A0J7K240"/>
<comment type="caution">
    <text evidence="1">The sequence shown here is derived from an EMBL/GenBank/DDBJ whole genome shotgun (WGS) entry which is preliminary data.</text>
</comment>
<dbReference type="Proteomes" id="UP000036403">
    <property type="component" value="Unassembled WGS sequence"/>
</dbReference>
<evidence type="ECO:0000313" key="1">
    <source>
        <dbReference type="EMBL" id="KMQ84508.1"/>
    </source>
</evidence>